<feature type="non-terminal residue" evidence="2">
    <location>
        <position position="205"/>
    </location>
</feature>
<keyword evidence="3" id="KW-1185">Reference proteome</keyword>
<evidence type="ECO:0000313" key="3">
    <source>
        <dbReference type="Proteomes" id="UP001189429"/>
    </source>
</evidence>
<reference evidence="2" key="1">
    <citation type="submission" date="2023-10" db="EMBL/GenBank/DDBJ databases">
        <authorList>
            <person name="Chen Y."/>
            <person name="Shah S."/>
            <person name="Dougan E. K."/>
            <person name="Thang M."/>
            <person name="Chan C."/>
        </authorList>
    </citation>
    <scope>NUCLEOTIDE SEQUENCE [LARGE SCALE GENOMIC DNA]</scope>
</reference>
<feature type="region of interest" description="Disordered" evidence="1">
    <location>
        <begin position="150"/>
        <end position="205"/>
    </location>
</feature>
<evidence type="ECO:0000313" key="2">
    <source>
        <dbReference type="EMBL" id="CAK0806622.1"/>
    </source>
</evidence>
<comment type="caution">
    <text evidence="2">The sequence shown here is derived from an EMBL/GenBank/DDBJ whole genome shotgun (WGS) entry which is preliminary data.</text>
</comment>
<sequence length="205" mass="22423">ARASEANRAAEPCQREVQVGQEMVLELQARQAVMETHHAPQERRPVEFGVEQAERAECRASHRNLEQQAERAQRDAYQHLQWAQHDNETAELNSARGRAIVSGMLAGKALELDILEEMAAKLAEDGAVMDRDQDAAVYACEVLACSFGERSRTSSRPSTTPDSDFGLQDLGVAPAESSATLLPREALPTPPPATPPPSWGPIFIE</sequence>
<organism evidence="2 3">
    <name type="scientific">Prorocentrum cordatum</name>
    <dbReference type="NCBI Taxonomy" id="2364126"/>
    <lineage>
        <taxon>Eukaryota</taxon>
        <taxon>Sar</taxon>
        <taxon>Alveolata</taxon>
        <taxon>Dinophyceae</taxon>
        <taxon>Prorocentrales</taxon>
        <taxon>Prorocentraceae</taxon>
        <taxon>Prorocentrum</taxon>
    </lineage>
</organism>
<proteinExistence type="predicted"/>
<gene>
    <name evidence="2" type="ORF">PCOR1329_LOCUS12779</name>
</gene>
<feature type="compositionally biased region" description="Pro residues" evidence="1">
    <location>
        <begin position="188"/>
        <end position="199"/>
    </location>
</feature>
<dbReference type="EMBL" id="CAUYUJ010003754">
    <property type="protein sequence ID" value="CAK0806622.1"/>
    <property type="molecule type" value="Genomic_DNA"/>
</dbReference>
<accession>A0ABN9QNQ0</accession>
<protein>
    <submittedName>
        <fullName evidence="2">Uncharacterized protein</fullName>
    </submittedName>
</protein>
<dbReference type="Proteomes" id="UP001189429">
    <property type="component" value="Unassembled WGS sequence"/>
</dbReference>
<feature type="compositionally biased region" description="Low complexity" evidence="1">
    <location>
        <begin position="154"/>
        <end position="164"/>
    </location>
</feature>
<feature type="non-terminal residue" evidence="2">
    <location>
        <position position="1"/>
    </location>
</feature>
<name>A0ABN9QNQ0_9DINO</name>
<evidence type="ECO:0000256" key="1">
    <source>
        <dbReference type="SAM" id="MobiDB-lite"/>
    </source>
</evidence>